<dbReference type="InterPro" id="IPR027417">
    <property type="entry name" value="P-loop_NTPase"/>
</dbReference>
<evidence type="ECO:0000256" key="9">
    <source>
        <dbReference type="SAM" id="Phobius"/>
    </source>
</evidence>
<dbReference type="InterPro" id="IPR003439">
    <property type="entry name" value="ABC_transporter-like_ATP-bd"/>
</dbReference>
<keyword evidence="6 9" id="KW-1133">Transmembrane helix</keyword>
<feature type="domain" description="ABC transporter" evidence="10">
    <location>
        <begin position="640"/>
        <end position="870"/>
    </location>
</feature>
<sequence length="1542" mass="170455">MNTLTMATQDPVRVAIDYLLAHGGFLSLLGMPAVLAIISFAYRILHLRHNRQPHTYGRTNTIYWPTQIFISLASLALIVLAISQCSGDAPSLGLVPAALLMLVAWSTALVLNKKEHAYEVRSSDYLFAYFFVTIATSLLSLYILNDHALPSEDDLGVIASYISAYHTLSAFTLLIAAAFAVESFPRSGTQVQIRAREKQHLSDFELANAFSRITFHYIHSIITLGARRPLKATDIESTMLPDLHTKVNYDRVGASWEKSKAKAAQFGKAPSYLFAVLRAYRAKIAVGVSLRLMGFAIGFLPTVLFSQLLKFIRDYSDAVHGGTGLPPPIHVGLLIAAGMFLSNMTASLLAAAALQTTTEVGCQARAATVALIYAKALKLSPAARQKSTLGEITNHMAVDAEKMIIASNFMPLIFTIPFEFGISMYLLYRLLGWSSCTGLVVFAIITPIQAKMGAFLNGFANTRLEYMDERIRLLTEILSNIKIVKLYGWEDAFRTKVEEIRAKELVALKWLATIRALLTIVFSSVTLLMALATFSVYATVGGPNMTPGKITSEVIFVSITLFGMMSKPLGMITHMVSQTIGVLVGCRRIQGFLLMEEIDSSVVLRYSRQVPSGNSPTIAVEIQNGAFAWEQQKEETTRSTETDDENQPLLAGAASPTVYRPTLNNINIRITDGSLTAVVGRIGQGKSSLLGAIMGEMYKLQGTVKVFGDIAYVPQQAWIINATLKDNILFGKPYDQEKYDHIVFASGLVPDFAMLPAGDQTEIGERGINLSGGQKQRVSLARAAYQDADVYLLDDPLSAVDAHVDQHLWSNLVGPNGMLSNKTRILVTHGIHHLEHVDQILVSKDGLISEAEHYDELMAANGAFYQLIKEYSVGQKKKKARNDEDKNKVGESDSEDDSARNTIVATEETAKKDDDDEDDANGELVSDEKMVDGKVSWKILMVYARAVSLPKAIFCIFMFIAGQAVHISTNLWLRKWINDTEESERTDSTLHPVSYYLLGYGGLVLLFMFFDVLINYVSEVICGIQGSKVLFNQLLNRIFRLPMSFFDTTPMGRIVNRFSSDIDSIDEQLPEEFNDLFAFMSIIGGALFLVAYSTPTFLIMIPPLGIVYFFIQDYFIKCSASLKRLYSVSKSPLYQHFSESLAGVSTIRVMRGLQAQSLAQNQARADTVANRMYVYNLANRWLQVRVELLSSLIVFLSAALSVLKAGELEPTLVAVALSYSITMQGFINYLIRTVNEVQNILVSVERVQEYSEKPMEAPAVTGVPLSESWPQQGRVVFKNYSARYREGLDLVIKDASFEVKPAEKVGIVGRTGAGKSSLTLALFRIIEAADSYWSIASDPSMEGKQVDYEMFHSGNGNGGSIEIDGVDISTLGLRDLRRHLAIIPQDPTLFAGTVRENLDPFNEVSDADLWEALERAHLKSYISSLAGGLSYEVAQNGENFSVGQRSLVCLARALLRKTKVLILDEATAAVDVETDDLIQKTIRKEFKDRTILTIAHRIKTVMDSDKILVLEKGQVEEFESPSRLLKKPESLFYSLAQQAGEI</sequence>
<comment type="caution">
    <text evidence="12">The sequence shown here is derived from an EMBL/GenBank/DDBJ whole genome shotgun (WGS) entry which is preliminary data.</text>
</comment>
<gene>
    <name evidence="12" type="ORF">BG006_001716</name>
</gene>
<dbReference type="Pfam" id="PF00005">
    <property type="entry name" value="ABC_tran"/>
    <property type="match status" value="2"/>
</dbReference>
<feature type="transmembrane region" description="Helical" evidence="9">
    <location>
        <begin position="94"/>
        <end position="112"/>
    </location>
</feature>
<proteinExistence type="predicted"/>
<comment type="subcellular location">
    <subcellularLocation>
        <location evidence="1">Membrane</location>
        <topology evidence="1">Multi-pass membrane protein</topology>
    </subcellularLocation>
</comment>
<dbReference type="EMBL" id="JAAAUY010000135">
    <property type="protein sequence ID" value="KAF9334676.1"/>
    <property type="molecule type" value="Genomic_DNA"/>
</dbReference>
<feature type="domain" description="ABC transmembrane type-1" evidence="11">
    <location>
        <begin position="285"/>
        <end position="581"/>
    </location>
</feature>
<evidence type="ECO:0000256" key="6">
    <source>
        <dbReference type="ARBA" id="ARBA00022989"/>
    </source>
</evidence>
<dbReference type="InterPro" id="IPR017871">
    <property type="entry name" value="ABC_transporter-like_CS"/>
</dbReference>
<evidence type="ECO:0000313" key="12">
    <source>
        <dbReference type="EMBL" id="KAF9334676.1"/>
    </source>
</evidence>
<feature type="transmembrane region" description="Helical" evidence="9">
    <location>
        <begin position="20"/>
        <end position="42"/>
    </location>
</feature>
<dbReference type="PANTHER" id="PTHR24223">
    <property type="entry name" value="ATP-BINDING CASSETTE SUB-FAMILY C"/>
    <property type="match status" value="1"/>
</dbReference>
<keyword evidence="4" id="KW-0547">Nucleotide-binding</keyword>
<dbReference type="SUPFAM" id="SSF52540">
    <property type="entry name" value="P-loop containing nucleoside triphosphate hydrolases"/>
    <property type="match status" value="2"/>
</dbReference>
<dbReference type="Gene3D" id="3.40.50.300">
    <property type="entry name" value="P-loop containing nucleotide triphosphate hydrolases"/>
    <property type="match status" value="2"/>
</dbReference>
<dbReference type="FunFam" id="3.40.50.300:FF:000163">
    <property type="entry name" value="Multidrug resistance-associated protein member 4"/>
    <property type="match status" value="1"/>
</dbReference>
<keyword evidence="3 9" id="KW-0812">Transmembrane</keyword>
<reference evidence="12" key="1">
    <citation type="journal article" date="2020" name="Fungal Divers.">
        <title>Resolving the Mortierellaceae phylogeny through synthesis of multi-gene phylogenetics and phylogenomics.</title>
        <authorList>
            <person name="Vandepol N."/>
            <person name="Liber J."/>
            <person name="Desiro A."/>
            <person name="Na H."/>
            <person name="Kennedy M."/>
            <person name="Barry K."/>
            <person name="Grigoriev I.V."/>
            <person name="Miller A.N."/>
            <person name="O'Donnell K."/>
            <person name="Stajich J.E."/>
            <person name="Bonito G."/>
        </authorList>
    </citation>
    <scope>NUCLEOTIDE SEQUENCE</scope>
    <source>
        <strain evidence="12">NVP1</strain>
    </source>
</reference>
<feature type="transmembrane region" description="Helical" evidence="9">
    <location>
        <begin position="329"/>
        <end position="354"/>
    </location>
</feature>
<keyword evidence="5" id="KW-0067">ATP-binding</keyword>
<keyword evidence="2" id="KW-0813">Transport</keyword>
<dbReference type="GO" id="GO:0016020">
    <property type="term" value="C:membrane"/>
    <property type="evidence" value="ECO:0007669"/>
    <property type="project" value="UniProtKB-SubCell"/>
</dbReference>
<dbReference type="PROSITE" id="PS50929">
    <property type="entry name" value="ABC_TM1F"/>
    <property type="match status" value="2"/>
</dbReference>
<evidence type="ECO:0000256" key="4">
    <source>
        <dbReference type="ARBA" id="ARBA00022741"/>
    </source>
</evidence>
<dbReference type="CDD" id="cd03250">
    <property type="entry name" value="ABCC_MRP_domain1"/>
    <property type="match status" value="1"/>
</dbReference>
<evidence type="ECO:0008006" key="14">
    <source>
        <dbReference type="Google" id="ProtNLM"/>
    </source>
</evidence>
<feature type="domain" description="ABC transporter" evidence="10">
    <location>
        <begin position="1275"/>
        <end position="1537"/>
    </location>
</feature>
<evidence type="ECO:0000259" key="11">
    <source>
        <dbReference type="PROSITE" id="PS50929"/>
    </source>
</evidence>
<dbReference type="FunFam" id="3.40.50.300:FF:000997">
    <property type="entry name" value="Multidrug resistance-associated protein 1"/>
    <property type="match status" value="1"/>
</dbReference>
<evidence type="ECO:0000256" key="1">
    <source>
        <dbReference type="ARBA" id="ARBA00004141"/>
    </source>
</evidence>
<evidence type="ECO:0000256" key="5">
    <source>
        <dbReference type="ARBA" id="ARBA00022840"/>
    </source>
</evidence>
<dbReference type="Gene3D" id="1.20.1560.10">
    <property type="entry name" value="ABC transporter type 1, transmembrane domain"/>
    <property type="match status" value="2"/>
</dbReference>
<feature type="transmembrane region" description="Helical" evidence="9">
    <location>
        <begin position="409"/>
        <end position="428"/>
    </location>
</feature>
<evidence type="ECO:0000259" key="10">
    <source>
        <dbReference type="PROSITE" id="PS50893"/>
    </source>
</evidence>
<evidence type="ECO:0000313" key="13">
    <source>
        <dbReference type="Proteomes" id="UP000696485"/>
    </source>
</evidence>
<feature type="compositionally biased region" description="Basic and acidic residues" evidence="8">
    <location>
        <begin position="881"/>
        <end position="891"/>
    </location>
</feature>
<protein>
    <recommendedName>
        <fullName evidence="14">P-loop containing nucleoside triphosphate hydrolase protein</fullName>
    </recommendedName>
</protein>
<keyword evidence="7 9" id="KW-0472">Membrane</keyword>
<feature type="transmembrane region" description="Helical" evidence="9">
    <location>
        <begin position="516"/>
        <end position="538"/>
    </location>
</feature>
<keyword evidence="13" id="KW-1185">Reference proteome</keyword>
<dbReference type="Pfam" id="PF00664">
    <property type="entry name" value="ABC_membrane"/>
    <property type="match status" value="2"/>
</dbReference>
<feature type="transmembrane region" description="Helical" evidence="9">
    <location>
        <begin position="124"/>
        <end position="144"/>
    </location>
</feature>
<dbReference type="InterPro" id="IPR011527">
    <property type="entry name" value="ABC1_TM_dom"/>
</dbReference>
<dbReference type="CDD" id="cd03244">
    <property type="entry name" value="ABCC_MRP_domain2"/>
    <property type="match status" value="1"/>
</dbReference>
<dbReference type="InterPro" id="IPR003593">
    <property type="entry name" value="AAA+_ATPase"/>
</dbReference>
<feature type="transmembrane region" description="Helical" evidence="9">
    <location>
        <begin position="62"/>
        <end position="82"/>
    </location>
</feature>
<name>A0A9P5VNN1_9FUNG</name>
<dbReference type="FunFam" id="1.20.1560.10:FF:000006">
    <property type="entry name" value="ATP-binding cassette, sub-family C (CFTR/MRP), member 9"/>
    <property type="match status" value="1"/>
</dbReference>
<feature type="transmembrane region" description="Helical" evidence="9">
    <location>
        <begin position="993"/>
        <end position="1014"/>
    </location>
</feature>
<dbReference type="Proteomes" id="UP000696485">
    <property type="component" value="Unassembled WGS sequence"/>
</dbReference>
<dbReference type="InterPro" id="IPR036640">
    <property type="entry name" value="ABC1_TM_sf"/>
</dbReference>
<organism evidence="12 13">
    <name type="scientific">Podila minutissima</name>
    <dbReference type="NCBI Taxonomy" id="64525"/>
    <lineage>
        <taxon>Eukaryota</taxon>
        <taxon>Fungi</taxon>
        <taxon>Fungi incertae sedis</taxon>
        <taxon>Mucoromycota</taxon>
        <taxon>Mortierellomycotina</taxon>
        <taxon>Mortierellomycetes</taxon>
        <taxon>Mortierellales</taxon>
        <taxon>Mortierellaceae</taxon>
        <taxon>Podila</taxon>
    </lineage>
</organism>
<dbReference type="CDD" id="cd18579">
    <property type="entry name" value="ABC_6TM_ABCC_D1"/>
    <property type="match status" value="1"/>
</dbReference>
<feature type="domain" description="ABC transmembrane type-1" evidence="11">
    <location>
        <begin position="953"/>
        <end position="1239"/>
    </location>
</feature>
<feature type="transmembrane region" description="Helical" evidence="9">
    <location>
        <begin position="550"/>
        <end position="566"/>
    </location>
</feature>
<dbReference type="GO" id="GO:0140359">
    <property type="term" value="F:ABC-type transporter activity"/>
    <property type="evidence" value="ECO:0007669"/>
    <property type="project" value="InterPro"/>
</dbReference>
<evidence type="ECO:0000256" key="3">
    <source>
        <dbReference type="ARBA" id="ARBA00022692"/>
    </source>
</evidence>
<feature type="region of interest" description="Disordered" evidence="8">
    <location>
        <begin position="876"/>
        <end position="924"/>
    </location>
</feature>
<feature type="transmembrane region" description="Helical" evidence="9">
    <location>
        <begin position="164"/>
        <end position="184"/>
    </location>
</feature>
<dbReference type="InterPro" id="IPR044746">
    <property type="entry name" value="ABCC_6TM_D1"/>
</dbReference>
<evidence type="ECO:0000256" key="8">
    <source>
        <dbReference type="SAM" id="MobiDB-lite"/>
    </source>
</evidence>
<evidence type="ECO:0000256" key="7">
    <source>
        <dbReference type="ARBA" id="ARBA00023136"/>
    </source>
</evidence>
<dbReference type="GO" id="GO:0005524">
    <property type="term" value="F:ATP binding"/>
    <property type="evidence" value="ECO:0007669"/>
    <property type="project" value="UniProtKB-KW"/>
</dbReference>
<feature type="transmembrane region" description="Helical" evidence="9">
    <location>
        <begin position="1097"/>
        <end position="1116"/>
    </location>
</feature>
<accession>A0A9P5VNN1</accession>
<feature type="transmembrane region" description="Helical" evidence="9">
    <location>
        <begin position="440"/>
        <end position="460"/>
    </location>
</feature>
<evidence type="ECO:0000256" key="2">
    <source>
        <dbReference type="ARBA" id="ARBA00022448"/>
    </source>
</evidence>
<dbReference type="GO" id="GO:0016887">
    <property type="term" value="F:ATP hydrolysis activity"/>
    <property type="evidence" value="ECO:0007669"/>
    <property type="project" value="InterPro"/>
</dbReference>
<dbReference type="PROSITE" id="PS00211">
    <property type="entry name" value="ABC_TRANSPORTER_1"/>
    <property type="match status" value="2"/>
</dbReference>
<dbReference type="SUPFAM" id="SSF90123">
    <property type="entry name" value="ABC transporter transmembrane region"/>
    <property type="match status" value="2"/>
</dbReference>
<dbReference type="PROSITE" id="PS50893">
    <property type="entry name" value="ABC_TRANSPORTER_2"/>
    <property type="match status" value="2"/>
</dbReference>
<feature type="transmembrane region" description="Helical" evidence="9">
    <location>
        <begin position="288"/>
        <end position="309"/>
    </location>
</feature>
<dbReference type="FunFam" id="1.20.1560.10:FF:000010">
    <property type="entry name" value="Multidrug resistance-associated ABC transporter"/>
    <property type="match status" value="1"/>
</dbReference>
<dbReference type="InterPro" id="IPR050173">
    <property type="entry name" value="ABC_transporter_C-like"/>
</dbReference>
<dbReference type="SMART" id="SM00382">
    <property type="entry name" value="AAA"/>
    <property type="match status" value="2"/>
</dbReference>